<organism evidence="2">
    <name type="scientific">mine drainage metagenome</name>
    <dbReference type="NCBI Taxonomy" id="410659"/>
    <lineage>
        <taxon>unclassified sequences</taxon>
        <taxon>metagenomes</taxon>
        <taxon>ecological metagenomes</taxon>
    </lineage>
</organism>
<sequence>MVMRRNIFRPILASICITTHKPSLFPRTFRWSSTDEEFHYTRIGVHPRPGVDVLGKSPPQSKARRLDRQ</sequence>
<protein>
    <submittedName>
        <fullName evidence="2">Uncharacterized protein</fullName>
    </submittedName>
</protein>
<dbReference type="AlphaFoldDB" id="E6Q531"/>
<evidence type="ECO:0000256" key="1">
    <source>
        <dbReference type="SAM" id="MobiDB-lite"/>
    </source>
</evidence>
<feature type="region of interest" description="Disordered" evidence="1">
    <location>
        <begin position="49"/>
        <end position="69"/>
    </location>
</feature>
<evidence type="ECO:0000313" key="2">
    <source>
        <dbReference type="EMBL" id="CBI02292.1"/>
    </source>
</evidence>
<reference evidence="2" key="1">
    <citation type="submission" date="2009-10" db="EMBL/GenBank/DDBJ databases">
        <title>Diversity of trophic interactions inside an arsenic-rich microbial ecosystem.</title>
        <authorList>
            <person name="Bertin P.N."/>
            <person name="Heinrich-Salmeron A."/>
            <person name="Pelletier E."/>
            <person name="Goulhen-Chollet F."/>
            <person name="Arsene-Ploetze F."/>
            <person name="Gallien S."/>
            <person name="Calteau A."/>
            <person name="Vallenet D."/>
            <person name="Casiot C."/>
            <person name="Chane-Woon-Ming B."/>
            <person name="Giloteaux L."/>
            <person name="Barakat M."/>
            <person name="Bonnefoy V."/>
            <person name="Bruneel O."/>
            <person name="Chandler M."/>
            <person name="Cleiss J."/>
            <person name="Duran R."/>
            <person name="Elbaz-Poulichet F."/>
            <person name="Fonknechten N."/>
            <person name="Lauga B."/>
            <person name="Mornico D."/>
            <person name="Ortet P."/>
            <person name="Schaeffer C."/>
            <person name="Siguier P."/>
            <person name="Alexander Thil Smith A."/>
            <person name="Van Dorsselaer A."/>
            <person name="Weissenbach J."/>
            <person name="Medigue C."/>
            <person name="Le Paslier D."/>
        </authorList>
    </citation>
    <scope>NUCLEOTIDE SEQUENCE</scope>
</reference>
<accession>E6Q531</accession>
<proteinExistence type="predicted"/>
<dbReference type="EMBL" id="CABO01000034">
    <property type="protein sequence ID" value="CBI02292.1"/>
    <property type="molecule type" value="Genomic_DNA"/>
</dbReference>
<name>E6Q531_9ZZZZ</name>
<gene>
    <name evidence="2" type="ORF">CARN4_0999</name>
</gene>
<comment type="caution">
    <text evidence="2">The sequence shown here is derived from an EMBL/GenBank/DDBJ whole genome shotgun (WGS) entry which is preliminary data.</text>
</comment>